<evidence type="ECO:0000259" key="8">
    <source>
        <dbReference type="PROSITE" id="PS51519"/>
    </source>
</evidence>
<comment type="function">
    <text evidence="1">Putative transcription factor.</text>
</comment>
<reference evidence="10" key="1">
    <citation type="submission" date="2016-04" db="EMBL/GenBank/DDBJ databases">
        <title>Cephalotus genome sequencing.</title>
        <authorList>
            <person name="Fukushima K."/>
            <person name="Hasebe M."/>
            <person name="Fang X."/>
        </authorList>
    </citation>
    <scope>NUCLEOTIDE SEQUENCE [LARGE SCALE GENOMIC DNA]</scope>
    <source>
        <strain evidence="10">cv. St1</strain>
    </source>
</reference>
<dbReference type="EMBL" id="BDDD01002780">
    <property type="protein sequence ID" value="GAV83047.1"/>
    <property type="molecule type" value="Genomic_DNA"/>
</dbReference>
<keyword evidence="4" id="KW-0238">DNA-binding</keyword>
<evidence type="ECO:0000256" key="1">
    <source>
        <dbReference type="ARBA" id="ARBA00004049"/>
    </source>
</evidence>
<dbReference type="PANTHER" id="PTHR46373:SF12">
    <property type="entry name" value="PROTEIN RKD5"/>
    <property type="match status" value="1"/>
</dbReference>
<dbReference type="InterPro" id="IPR003035">
    <property type="entry name" value="RWP-RK_dom"/>
</dbReference>
<keyword evidence="6" id="KW-0539">Nucleus</keyword>
<accession>A0A1Q3CS35</accession>
<keyword evidence="10" id="KW-1185">Reference proteome</keyword>
<name>A0A1Q3CS35_CEPFO</name>
<sequence length="322" mass="37248">MYSPQTHSLKALLVFENTINKELIRSLHVYRLEDGKESEEEKEFVFKRDGSYVEMVATPLLRLQTCRVLELFQGQVFGLWVCILAFHLGHLVHIPPILSISRNPKLKSIPALAIDLQIIFKLSCRKTEDKEPPQSSSEEVCEGNGENYYQARNSLPDLNCLPYSHSTSELTGCQQIQRSAVGMKDKKKKRAATEDIDRIALEDLVKYFGLPIVEASRNLRVGVTVLKRKCREFGIPRWPHRKIKSLDSLIQNLQEEAERQEEDKAAVMAVAKRQRMLEKEKESIEKEPFTELQSETKKFRQDIFKRRHRARALKTQQDLSIT</sequence>
<feature type="domain" description="RWP-RK" evidence="8">
    <location>
        <begin position="183"/>
        <end position="266"/>
    </location>
</feature>
<keyword evidence="2" id="KW-0805">Transcription regulation</keyword>
<proteinExistence type="predicted"/>
<evidence type="ECO:0000256" key="7">
    <source>
        <dbReference type="SAM" id="Coils"/>
    </source>
</evidence>
<dbReference type="InterPro" id="IPR044607">
    <property type="entry name" value="RKD-like"/>
</dbReference>
<gene>
    <name evidence="9" type="ORF">CFOL_v3_26498</name>
</gene>
<feature type="coiled-coil region" evidence="7">
    <location>
        <begin position="243"/>
        <end position="287"/>
    </location>
</feature>
<evidence type="ECO:0000256" key="3">
    <source>
        <dbReference type="ARBA" id="ARBA00023054"/>
    </source>
</evidence>
<evidence type="ECO:0000256" key="5">
    <source>
        <dbReference type="ARBA" id="ARBA00023163"/>
    </source>
</evidence>
<evidence type="ECO:0000256" key="2">
    <source>
        <dbReference type="ARBA" id="ARBA00023015"/>
    </source>
</evidence>
<organism evidence="9 10">
    <name type="scientific">Cephalotus follicularis</name>
    <name type="common">Albany pitcher plant</name>
    <dbReference type="NCBI Taxonomy" id="3775"/>
    <lineage>
        <taxon>Eukaryota</taxon>
        <taxon>Viridiplantae</taxon>
        <taxon>Streptophyta</taxon>
        <taxon>Embryophyta</taxon>
        <taxon>Tracheophyta</taxon>
        <taxon>Spermatophyta</taxon>
        <taxon>Magnoliopsida</taxon>
        <taxon>eudicotyledons</taxon>
        <taxon>Gunneridae</taxon>
        <taxon>Pentapetalae</taxon>
        <taxon>rosids</taxon>
        <taxon>fabids</taxon>
        <taxon>Oxalidales</taxon>
        <taxon>Cephalotaceae</taxon>
        <taxon>Cephalotus</taxon>
    </lineage>
</organism>
<dbReference type="InParanoid" id="A0A1Q3CS35"/>
<dbReference type="GO" id="GO:0003677">
    <property type="term" value="F:DNA binding"/>
    <property type="evidence" value="ECO:0007669"/>
    <property type="project" value="UniProtKB-KW"/>
</dbReference>
<evidence type="ECO:0000313" key="9">
    <source>
        <dbReference type="EMBL" id="GAV83047.1"/>
    </source>
</evidence>
<dbReference type="OrthoDB" id="6270329at2759"/>
<dbReference type="Pfam" id="PF02042">
    <property type="entry name" value="RWP-RK"/>
    <property type="match status" value="1"/>
</dbReference>
<dbReference type="PANTHER" id="PTHR46373">
    <property type="entry name" value="PROTEIN RKD4"/>
    <property type="match status" value="1"/>
</dbReference>
<dbReference type="GO" id="GO:0003700">
    <property type="term" value="F:DNA-binding transcription factor activity"/>
    <property type="evidence" value="ECO:0007669"/>
    <property type="project" value="InterPro"/>
</dbReference>
<dbReference type="AlphaFoldDB" id="A0A1Q3CS35"/>
<dbReference type="Proteomes" id="UP000187406">
    <property type="component" value="Unassembled WGS sequence"/>
</dbReference>
<dbReference type="STRING" id="3775.A0A1Q3CS35"/>
<dbReference type="PROSITE" id="PS51519">
    <property type="entry name" value="RWP_RK"/>
    <property type="match status" value="1"/>
</dbReference>
<evidence type="ECO:0000313" key="10">
    <source>
        <dbReference type="Proteomes" id="UP000187406"/>
    </source>
</evidence>
<comment type="caution">
    <text evidence="9">The sequence shown here is derived from an EMBL/GenBank/DDBJ whole genome shotgun (WGS) entry which is preliminary data.</text>
</comment>
<evidence type="ECO:0000256" key="6">
    <source>
        <dbReference type="ARBA" id="ARBA00023242"/>
    </source>
</evidence>
<evidence type="ECO:0000256" key="4">
    <source>
        <dbReference type="ARBA" id="ARBA00023125"/>
    </source>
</evidence>
<protein>
    <submittedName>
        <fullName evidence="9">RWP-RK domain-containing protein</fullName>
    </submittedName>
</protein>
<keyword evidence="5" id="KW-0804">Transcription</keyword>
<keyword evidence="3 7" id="KW-0175">Coiled coil</keyword>